<protein>
    <recommendedName>
        <fullName evidence="2">Cupin type-1 domain-containing protein</fullName>
    </recommendedName>
</protein>
<dbReference type="InterPro" id="IPR011051">
    <property type="entry name" value="RmlC_Cupin_sf"/>
</dbReference>
<dbReference type="InterPro" id="IPR014710">
    <property type="entry name" value="RmlC-like_jellyroll"/>
</dbReference>
<reference evidence="1" key="1">
    <citation type="submission" date="2018-05" db="EMBL/GenBank/DDBJ databases">
        <authorList>
            <person name="Lanie J.A."/>
            <person name="Ng W.-L."/>
            <person name="Kazmierczak K.M."/>
            <person name="Andrzejewski T.M."/>
            <person name="Davidsen T.M."/>
            <person name="Wayne K.J."/>
            <person name="Tettelin H."/>
            <person name="Glass J.I."/>
            <person name="Rusch D."/>
            <person name="Podicherti R."/>
            <person name="Tsui H.-C.T."/>
            <person name="Winkler M.E."/>
        </authorList>
    </citation>
    <scope>NUCLEOTIDE SEQUENCE</scope>
</reference>
<dbReference type="EMBL" id="UINC01002486">
    <property type="protein sequence ID" value="SUZ97192.1"/>
    <property type="molecule type" value="Genomic_DNA"/>
</dbReference>
<accession>A0A381RZD0</accession>
<gene>
    <name evidence="1" type="ORF">METZ01_LOCUS50046</name>
</gene>
<evidence type="ECO:0008006" key="2">
    <source>
        <dbReference type="Google" id="ProtNLM"/>
    </source>
</evidence>
<sequence length="192" mass="20161">MRCLLLSGSIHAVAESLFQREEAMPYLIAAVIALSQSLGSSIPAADITQVNIVETTENAILNNVTDTPMRTIDAGGHNIGVALAHRGPSSNVVAGTIHSEVTEIYTVLAGSGTLVTGGSLLNPKEREITPLRMLQSGPGWTGSGMEGAVSREVIEGDIIVIPAGTPHYFSDVADSITYSIVRVDPNQILTLQ</sequence>
<dbReference type="AlphaFoldDB" id="A0A381RZD0"/>
<proteinExistence type="predicted"/>
<organism evidence="1">
    <name type="scientific">marine metagenome</name>
    <dbReference type="NCBI Taxonomy" id="408172"/>
    <lineage>
        <taxon>unclassified sequences</taxon>
        <taxon>metagenomes</taxon>
        <taxon>ecological metagenomes</taxon>
    </lineage>
</organism>
<dbReference type="SUPFAM" id="SSF51182">
    <property type="entry name" value="RmlC-like cupins"/>
    <property type="match status" value="1"/>
</dbReference>
<dbReference type="Gene3D" id="2.60.120.10">
    <property type="entry name" value="Jelly Rolls"/>
    <property type="match status" value="1"/>
</dbReference>
<evidence type="ECO:0000313" key="1">
    <source>
        <dbReference type="EMBL" id="SUZ97192.1"/>
    </source>
</evidence>
<name>A0A381RZD0_9ZZZZ</name>